<sequence length="198" mass="23208">MKAISFSMYLDTSKHIRSIREELTKVGFKEESPNANYLIKYPHPRLMKLSEIPLEIVAYEKFGYLYMSISEANPELQPRRYDSLKEFDLFDMFMSTSIGPMITELNLDVAELDIKTYIDYSDILLQNKWTPVEHGLIRDMYECKEIEETVYFNKTPIGSERDIWAYVCTPNEPIPFGEHLTILDKSGIPLVEEEKEEK</sequence>
<reference evidence="1 2" key="1">
    <citation type="submission" date="2019-06" db="EMBL/GenBank/DDBJ databases">
        <authorList>
            <person name="Hertel R."/>
        </authorList>
    </citation>
    <scope>NUCLEOTIDE SEQUENCE [LARGE SCALE GENOMIC DNA]</scope>
</reference>
<name>A0A516KN48_9CAUD</name>
<evidence type="ECO:0000313" key="2">
    <source>
        <dbReference type="Proteomes" id="UP000317800"/>
    </source>
</evidence>
<proteinExistence type="predicted"/>
<gene>
    <name evidence="1" type="ORF">Goe8_c02370</name>
</gene>
<keyword evidence="2" id="KW-1185">Reference proteome</keyword>
<dbReference type="EMBL" id="MN043729">
    <property type="protein sequence ID" value="QDP43010.1"/>
    <property type="molecule type" value="Genomic_DNA"/>
</dbReference>
<protein>
    <submittedName>
        <fullName evidence="1">Uncharacterized protein</fullName>
    </submittedName>
</protein>
<dbReference type="Proteomes" id="UP000317800">
    <property type="component" value="Segment"/>
</dbReference>
<accession>A0A516KN48</accession>
<organism evidence="1 2">
    <name type="scientific">Bacillus phage vB_BmeM-Goe8</name>
    <dbReference type="NCBI Taxonomy" id="2593638"/>
    <lineage>
        <taxon>Viruses</taxon>
        <taxon>Duplodnaviria</taxon>
        <taxon>Heunggongvirae</taxon>
        <taxon>Uroviricota</taxon>
        <taxon>Caudoviricetes</taxon>
        <taxon>Herelleviridae</taxon>
        <taxon>Bastillevirinae</taxon>
        <taxon>Goettingenvirus</taxon>
        <taxon>Goettingenvirus goe8</taxon>
    </lineage>
</organism>
<evidence type="ECO:0000313" key="1">
    <source>
        <dbReference type="EMBL" id="QDP43010.1"/>
    </source>
</evidence>